<dbReference type="PROSITE" id="PS50249">
    <property type="entry name" value="MPN"/>
    <property type="match status" value="1"/>
</dbReference>
<dbReference type="GO" id="GO:0008237">
    <property type="term" value="F:metallopeptidase activity"/>
    <property type="evidence" value="ECO:0007669"/>
    <property type="project" value="InterPro"/>
</dbReference>
<dbReference type="SUPFAM" id="SSF102712">
    <property type="entry name" value="JAB1/MPN domain"/>
    <property type="match status" value="1"/>
</dbReference>
<evidence type="ECO:0000313" key="2">
    <source>
        <dbReference type="EMBL" id="GAG89316.1"/>
    </source>
</evidence>
<gene>
    <name evidence="2" type="ORF">S01H4_22850</name>
</gene>
<dbReference type="Gene3D" id="3.40.140.10">
    <property type="entry name" value="Cytidine Deaminase, domain 2"/>
    <property type="match status" value="1"/>
</dbReference>
<evidence type="ECO:0000259" key="1">
    <source>
        <dbReference type="PROSITE" id="PS50249"/>
    </source>
</evidence>
<proteinExistence type="predicted"/>
<reference evidence="2" key="1">
    <citation type="journal article" date="2014" name="Front. Microbiol.">
        <title>High frequency of phylogenetically diverse reductive dehalogenase-homologous genes in deep subseafloor sedimentary metagenomes.</title>
        <authorList>
            <person name="Kawai M."/>
            <person name="Futagami T."/>
            <person name="Toyoda A."/>
            <person name="Takaki Y."/>
            <person name="Nishi S."/>
            <person name="Hori S."/>
            <person name="Arai W."/>
            <person name="Tsubouchi T."/>
            <person name="Morono Y."/>
            <person name="Uchiyama I."/>
            <person name="Ito T."/>
            <person name="Fujiyama A."/>
            <person name="Inagaki F."/>
            <person name="Takami H."/>
        </authorList>
    </citation>
    <scope>NUCLEOTIDE SEQUENCE</scope>
    <source>
        <strain evidence="2">Expedition CK06-06</strain>
    </source>
</reference>
<dbReference type="InterPro" id="IPR037518">
    <property type="entry name" value="MPN"/>
</dbReference>
<dbReference type="AlphaFoldDB" id="X1CYJ5"/>
<feature type="non-terminal residue" evidence="2">
    <location>
        <position position="262"/>
    </location>
</feature>
<dbReference type="Pfam" id="PF01398">
    <property type="entry name" value="JAB"/>
    <property type="match status" value="1"/>
</dbReference>
<dbReference type="InterPro" id="IPR000555">
    <property type="entry name" value="JAMM/MPN+_dom"/>
</dbReference>
<organism evidence="2">
    <name type="scientific">marine sediment metagenome</name>
    <dbReference type="NCBI Taxonomy" id="412755"/>
    <lineage>
        <taxon>unclassified sequences</taxon>
        <taxon>metagenomes</taxon>
        <taxon>ecological metagenomes</taxon>
    </lineage>
</organism>
<protein>
    <recommendedName>
        <fullName evidence="1">MPN domain-containing protein</fullName>
    </recommendedName>
</protein>
<dbReference type="EMBL" id="BART01010530">
    <property type="protein sequence ID" value="GAG89316.1"/>
    <property type="molecule type" value="Genomic_DNA"/>
</dbReference>
<feature type="domain" description="MPN" evidence="1">
    <location>
        <begin position="1"/>
        <end position="108"/>
    </location>
</feature>
<accession>X1CYJ5</accession>
<comment type="caution">
    <text evidence="2">The sequence shown here is derived from an EMBL/GenBank/DDBJ whole genome shotgun (WGS) entry which is preliminary data.</text>
</comment>
<name>X1CYJ5_9ZZZZ</name>
<sequence length="262" mass="30466">MTGYVDDDFVFVKNSYPLTFGHDTDVQLDERHYVFISEIEDKLYAEGNGHFMVGWFHSHPGLSLFFSDIDISNQLWFQQNNPDFCGLVFDHTLLGKKREEKIAENILTKYDTGFEIYRLTDVTVEADSVEFENNYHKIDYIVEGLNKFFFANVLAELSSLASAGKPLQEAFKEQHKLESNYKDLDDILDNHDSNLIEENLVEIPLSEDWKEIYGILTGYVDDDFVFVKNSYPLTFGHDTDVQLDERHYVFISEIEDKLYAEG</sequence>